<keyword evidence="3" id="KW-1185">Reference proteome</keyword>
<dbReference type="PANTHER" id="PTHR48258">
    <property type="entry name" value="DUF4218 DOMAIN-CONTAINING PROTEIN-RELATED"/>
    <property type="match status" value="1"/>
</dbReference>
<proteinExistence type="predicted"/>
<dbReference type="AlphaFoldDB" id="A0A2I0VJZ3"/>
<reference evidence="2 3" key="1">
    <citation type="journal article" date="2016" name="Sci. Rep.">
        <title>The Dendrobium catenatum Lindl. genome sequence provides insights into polysaccharide synthase, floral development and adaptive evolution.</title>
        <authorList>
            <person name="Zhang G.Q."/>
            <person name="Xu Q."/>
            <person name="Bian C."/>
            <person name="Tsai W.C."/>
            <person name="Yeh C.M."/>
            <person name="Liu K.W."/>
            <person name="Yoshida K."/>
            <person name="Zhang L.S."/>
            <person name="Chang S.B."/>
            <person name="Chen F."/>
            <person name="Shi Y."/>
            <person name="Su Y.Y."/>
            <person name="Zhang Y.Q."/>
            <person name="Chen L.J."/>
            <person name="Yin Y."/>
            <person name="Lin M."/>
            <person name="Huang H."/>
            <person name="Deng H."/>
            <person name="Wang Z.W."/>
            <person name="Zhu S.L."/>
            <person name="Zhao X."/>
            <person name="Deng C."/>
            <person name="Niu S.C."/>
            <person name="Huang J."/>
            <person name="Wang M."/>
            <person name="Liu G.H."/>
            <person name="Yang H.J."/>
            <person name="Xiao X.J."/>
            <person name="Hsiao Y.Y."/>
            <person name="Wu W.L."/>
            <person name="Chen Y.Y."/>
            <person name="Mitsuda N."/>
            <person name="Ohme-Takagi M."/>
            <person name="Luo Y.B."/>
            <person name="Van de Peer Y."/>
            <person name="Liu Z.J."/>
        </authorList>
    </citation>
    <scope>NUCLEOTIDE SEQUENCE [LARGE SCALE GENOMIC DNA]</scope>
    <source>
        <tissue evidence="2">The whole plant</tissue>
    </source>
</reference>
<sequence length="105" mass="11923">MYPFERFLNKLKKTAKNKARPEGSICEAYLTYETTQFCSYYFETMSQSGESSAPQNVGKSFNISVFGGSGEPVCASTMSYLTDKEMTVITLYILLNYDEVEPYLK</sequence>
<dbReference type="InterPro" id="IPR025452">
    <property type="entry name" value="DUF4218"/>
</dbReference>
<feature type="domain" description="DUF4218" evidence="1">
    <location>
        <begin position="1"/>
        <end position="46"/>
    </location>
</feature>
<dbReference type="Pfam" id="PF13960">
    <property type="entry name" value="DUF4218"/>
    <property type="match status" value="1"/>
</dbReference>
<accession>A0A2I0VJZ3</accession>
<reference evidence="2 3" key="2">
    <citation type="journal article" date="2017" name="Nature">
        <title>The Apostasia genome and the evolution of orchids.</title>
        <authorList>
            <person name="Zhang G.Q."/>
            <person name="Liu K.W."/>
            <person name="Li Z."/>
            <person name="Lohaus R."/>
            <person name="Hsiao Y.Y."/>
            <person name="Niu S.C."/>
            <person name="Wang J.Y."/>
            <person name="Lin Y.C."/>
            <person name="Xu Q."/>
            <person name="Chen L.J."/>
            <person name="Yoshida K."/>
            <person name="Fujiwara S."/>
            <person name="Wang Z.W."/>
            <person name="Zhang Y.Q."/>
            <person name="Mitsuda N."/>
            <person name="Wang M."/>
            <person name="Liu G.H."/>
            <person name="Pecoraro L."/>
            <person name="Huang H.X."/>
            <person name="Xiao X.J."/>
            <person name="Lin M."/>
            <person name="Wu X.Y."/>
            <person name="Wu W.L."/>
            <person name="Chen Y.Y."/>
            <person name="Chang S.B."/>
            <person name="Sakamoto S."/>
            <person name="Ohme-Takagi M."/>
            <person name="Yagi M."/>
            <person name="Zeng S.J."/>
            <person name="Shen C.Y."/>
            <person name="Yeh C.M."/>
            <person name="Luo Y.B."/>
            <person name="Tsai W.C."/>
            <person name="Van de Peer Y."/>
            <person name="Liu Z.J."/>
        </authorList>
    </citation>
    <scope>NUCLEOTIDE SEQUENCE [LARGE SCALE GENOMIC DNA]</scope>
    <source>
        <tissue evidence="2">The whole plant</tissue>
    </source>
</reference>
<dbReference type="PANTHER" id="PTHR48258:SF3">
    <property type="entry name" value="FK506-BINDING PROTEIN 4-LIKE ISOFORM X1"/>
    <property type="match status" value="1"/>
</dbReference>
<evidence type="ECO:0000313" key="3">
    <source>
        <dbReference type="Proteomes" id="UP000233837"/>
    </source>
</evidence>
<name>A0A2I0VJZ3_9ASPA</name>
<evidence type="ECO:0000259" key="1">
    <source>
        <dbReference type="Pfam" id="PF13960"/>
    </source>
</evidence>
<protein>
    <recommendedName>
        <fullName evidence="1">DUF4218 domain-containing protein</fullName>
    </recommendedName>
</protein>
<evidence type="ECO:0000313" key="2">
    <source>
        <dbReference type="EMBL" id="PKU63736.1"/>
    </source>
</evidence>
<dbReference type="Proteomes" id="UP000233837">
    <property type="component" value="Unassembled WGS sequence"/>
</dbReference>
<dbReference type="EMBL" id="KZ503464">
    <property type="protein sequence ID" value="PKU63736.1"/>
    <property type="molecule type" value="Genomic_DNA"/>
</dbReference>
<gene>
    <name evidence="2" type="ORF">MA16_Dca022729</name>
</gene>
<organism evidence="2 3">
    <name type="scientific">Dendrobium catenatum</name>
    <dbReference type="NCBI Taxonomy" id="906689"/>
    <lineage>
        <taxon>Eukaryota</taxon>
        <taxon>Viridiplantae</taxon>
        <taxon>Streptophyta</taxon>
        <taxon>Embryophyta</taxon>
        <taxon>Tracheophyta</taxon>
        <taxon>Spermatophyta</taxon>
        <taxon>Magnoliopsida</taxon>
        <taxon>Liliopsida</taxon>
        <taxon>Asparagales</taxon>
        <taxon>Orchidaceae</taxon>
        <taxon>Epidendroideae</taxon>
        <taxon>Malaxideae</taxon>
        <taxon>Dendrobiinae</taxon>
        <taxon>Dendrobium</taxon>
    </lineage>
</organism>